<dbReference type="eggNOG" id="COG2141">
    <property type="taxonomic scope" value="Bacteria"/>
</dbReference>
<sequence>MTYEIQFCLGLTHHSWARAADPVAAVDATLRAIRVADAAGLDSVWLSEDPDGWDAVAVLAAAARETERIRLGTGVTNPYLRHPNLIAMSVATVDWLSGGRAFLGLGRGQAEWYSRALGVRTGRPPEVLAETIDLLRQWWRPPGRASSTGHFHVRDWARAIGPVQSHVPIYLAALGPRALRVAAERADGLLVADFASVPYLRRLIPTVRSWVAEAGRDPDSFRFYVRTGIVVTDDPEPVLERRKNQMALVNALPGMTRQIEVPGFDVPAIMARVREVMRTNEVLEAGGAFIDIRQVADFAAARRLIPTELVAAVSLVGPAAEIRARLRELAEIGVNGVFIAPPGERDAAEYAALIRDITP</sequence>
<dbReference type="AlphaFoldDB" id="D1C791"/>
<feature type="domain" description="Luciferase-like" evidence="2">
    <location>
        <begin position="13"/>
        <end position="335"/>
    </location>
</feature>
<accession>D1C791</accession>
<dbReference type="InterPro" id="IPR050564">
    <property type="entry name" value="F420-G6PD/mer"/>
</dbReference>
<dbReference type="InParanoid" id="D1C791"/>
<dbReference type="HOGENOM" id="CLU_027853_5_3_0"/>
<dbReference type="Pfam" id="PF00296">
    <property type="entry name" value="Bac_luciferase"/>
    <property type="match status" value="1"/>
</dbReference>
<evidence type="ECO:0000313" key="4">
    <source>
        <dbReference type="Proteomes" id="UP000002027"/>
    </source>
</evidence>
<organism evidence="3 4">
    <name type="scientific">Sphaerobacter thermophilus (strain ATCC 49802 / DSM 20745 / KCCM 41009 / NCIMB 13125 / S 6022)</name>
    <dbReference type="NCBI Taxonomy" id="479434"/>
    <lineage>
        <taxon>Bacteria</taxon>
        <taxon>Pseudomonadati</taxon>
        <taxon>Thermomicrobiota</taxon>
        <taxon>Thermomicrobia</taxon>
        <taxon>Sphaerobacterales</taxon>
        <taxon>Sphaerobacterineae</taxon>
        <taxon>Sphaerobacteraceae</taxon>
        <taxon>Sphaerobacter</taxon>
    </lineage>
</organism>
<keyword evidence="4" id="KW-1185">Reference proteome</keyword>
<gene>
    <name evidence="3" type="ordered locus">Sthe_2316</name>
</gene>
<dbReference type="EMBL" id="CP001823">
    <property type="protein sequence ID" value="ACZ39737.1"/>
    <property type="molecule type" value="Genomic_DNA"/>
</dbReference>
<protein>
    <submittedName>
        <fullName evidence="3">Luciferase-like monooxygenase</fullName>
    </submittedName>
</protein>
<dbReference type="Gene3D" id="3.20.20.30">
    <property type="entry name" value="Luciferase-like domain"/>
    <property type="match status" value="1"/>
</dbReference>
<proteinExistence type="predicted"/>
<dbReference type="Proteomes" id="UP000002027">
    <property type="component" value="Chromosome 1"/>
</dbReference>
<dbReference type="PANTHER" id="PTHR43244">
    <property type="match status" value="1"/>
</dbReference>
<keyword evidence="1" id="KW-0560">Oxidoreductase</keyword>
<dbReference type="CDD" id="cd01097">
    <property type="entry name" value="Tetrahydromethanopterin_reductase"/>
    <property type="match status" value="1"/>
</dbReference>
<name>D1C791_SPHTD</name>
<dbReference type="InterPro" id="IPR036661">
    <property type="entry name" value="Luciferase-like_sf"/>
</dbReference>
<dbReference type="SUPFAM" id="SSF51679">
    <property type="entry name" value="Bacterial luciferase-like"/>
    <property type="match status" value="1"/>
</dbReference>
<dbReference type="GO" id="GO:0004497">
    <property type="term" value="F:monooxygenase activity"/>
    <property type="evidence" value="ECO:0007669"/>
    <property type="project" value="UniProtKB-KW"/>
</dbReference>
<evidence type="ECO:0000259" key="2">
    <source>
        <dbReference type="Pfam" id="PF00296"/>
    </source>
</evidence>
<dbReference type="KEGG" id="sti:Sthe_2316"/>
<evidence type="ECO:0000256" key="1">
    <source>
        <dbReference type="ARBA" id="ARBA00023002"/>
    </source>
</evidence>
<dbReference type="STRING" id="479434.Sthe_2316"/>
<dbReference type="GO" id="GO:0016705">
    <property type="term" value="F:oxidoreductase activity, acting on paired donors, with incorporation or reduction of molecular oxygen"/>
    <property type="evidence" value="ECO:0007669"/>
    <property type="project" value="InterPro"/>
</dbReference>
<reference evidence="4" key="1">
    <citation type="submission" date="2009-11" db="EMBL/GenBank/DDBJ databases">
        <title>The complete chromosome 1 of Sphaerobacter thermophilus DSM 20745.</title>
        <authorList>
            <person name="Lucas S."/>
            <person name="Copeland A."/>
            <person name="Lapidus A."/>
            <person name="Glavina del Rio T."/>
            <person name="Dalin E."/>
            <person name="Tice H."/>
            <person name="Bruce D."/>
            <person name="Goodwin L."/>
            <person name="Pitluck S."/>
            <person name="Kyrpides N."/>
            <person name="Mavromatis K."/>
            <person name="Ivanova N."/>
            <person name="Mikhailova N."/>
            <person name="LaButti K.M."/>
            <person name="Clum A."/>
            <person name="Sun H.I."/>
            <person name="Brettin T."/>
            <person name="Detter J.C."/>
            <person name="Han C."/>
            <person name="Larimer F."/>
            <person name="Land M."/>
            <person name="Hauser L."/>
            <person name="Markowitz V."/>
            <person name="Cheng J.F."/>
            <person name="Hugenholtz P."/>
            <person name="Woyke T."/>
            <person name="Wu D."/>
            <person name="Steenblock K."/>
            <person name="Schneider S."/>
            <person name="Pukall R."/>
            <person name="Goeker M."/>
            <person name="Klenk H.P."/>
            <person name="Eisen J.A."/>
        </authorList>
    </citation>
    <scope>NUCLEOTIDE SEQUENCE [LARGE SCALE GENOMIC DNA]</scope>
    <source>
        <strain evidence="4">ATCC 49802 / DSM 20745 / S 6022</strain>
    </source>
</reference>
<dbReference type="FunCoup" id="D1C791">
    <property type="interactions" value="81"/>
</dbReference>
<dbReference type="PANTHER" id="PTHR43244:SF1">
    <property type="entry name" value="5,10-METHYLENETETRAHYDROMETHANOPTERIN REDUCTASE"/>
    <property type="match status" value="1"/>
</dbReference>
<keyword evidence="3" id="KW-0503">Monooxygenase</keyword>
<dbReference type="RefSeq" id="WP_012872778.1">
    <property type="nucleotide sequence ID" value="NC_013523.1"/>
</dbReference>
<evidence type="ECO:0000313" key="3">
    <source>
        <dbReference type="EMBL" id="ACZ39737.1"/>
    </source>
</evidence>
<reference evidence="3 4" key="2">
    <citation type="journal article" date="2010" name="Stand. Genomic Sci.">
        <title>Complete genome sequence of Desulfohalobium retbaense type strain (HR(100)).</title>
        <authorList>
            <person name="Spring S."/>
            <person name="Nolan M."/>
            <person name="Lapidus A."/>
            <person name="Glavina Del Rio T."/>
            <person name="Copeland A."/>
            <person name="Tice H."/>
            <person name="Cheng J.F."/>
            <person name="Lucas S."/>
            <person name="Land M."/>
            <person name="Chen F."/>
            <person name="Bruce D."/>
            <person name="Goodwin L."/>
            <person name="Pitluck S."/>
            <person name="Ivanova N."/>
            <person name="Mavromatis K."/>
            <person name="Mikhailova N."/>
            <person name="Pati A."/>
            <person name="Chen A."/>
            <person name="Palaniappan K."/>
            <person name="Hauser L."/>
            <person name="Chang Y.J."/>
            <person name="Jeffries C.D."/>
            <person name="Munk C."/>
            <person name="Kiss H."/>
            <person name="Chain P."/>
            <person name="Han C."/>
            <person name="Brettin T."/>
            <person name="Detter J.C."/>
            <person name="Schuler E."/>
            <person name="Goker M."/>
            <person name="Rohde M."/>
            <person name="Bristow J."/>
            <person name="Eisen J.A."/>
            <person name="Markowitz V."/>
            <person name="Hugenholtz P."/>
            <person name="Kyrpides N.C."/>
            <person name="Klenk H.P."/>
        </authorList>
    </citation>
    <scope>NUCLEOTIDE SEQUENCE [LARGE SCALE GENOMIC DNA]</scope>
    <source>
        <strain evidence="4">ATCC 49802 / DSM 20745 / S 6022</strain>
    </source>
</reference>
<dbReference type="InterPro" id="IPR011251">
    <property type="entry name" value="Luciferase-like_dom"/>
</dbReference>